<evidence type="ECO:0000313" key="5">
    <source>
        <dbReference type="Proteomes" id="UP000037269"/>
    </source>
</evidence>
<feature type="region of interest" description="Disordered" evidence="2">
    <location>
        <begin position="709"/>
        <end position="737"/>
    </location>
</feature>
<feature type="compositionally biased region" description="Polar residues" evidence="2">
    <location>
        <begin position="7"/>
        <end position="23"/>
    </location>
</feature>
<proteinExistence type="predicted"/>
<keyword evidence="5" id="KW-1185">Reference proteome</keyword>
<feature type="region of interest" description="Disordered" evidence="2">
    <location>
        <begin position="1"/>
        <end position="24"/>
    </location>
</feature>
<keyword evidence="1" id="KW-0175">Coiled coil</keyword>
<reference evidence="4 6" key="2">
    <citation type="submission" date="2016-10" db="EMBL/GenBank/DDBJ databases">
        <authorList>
            <person name="de Groot N.N."/>
        </authorList>
    </citation>
    <scope>NUCLEOTIDE SEQUENCE [LARGE SCALE GENOMIC DNA]</scope>
    <source>
        <strain evidence="4 6">DSM 2895</strain>
    </source>
</reference>
<reference evidence="3 5" key="1">
    <citation type="submission" date="2015-07" db="EMBL/GenBank/DDBJ databases">
        <title>Fjat-14205 dsm 2895.</title>
        <authorList>
            <person name="Liu B."/>
            <person name="Wang J."/>
            <person name="Zhu Y."/>
            <person name="Liu G."/>
            <person name="Chen Q."/>
            <person name="Chen Z."/>
            <person name="Lan J."/>
            <person name="Che J."/>
            <person name="Ge C."/>
            <person name="Shi H."/>
            <person name="Pan Z."/>
            <person name="Liu X."/>
        </authorList>
    </citation>
    <scope>NUCLEOTIDE SEQUENCE [LARGE SCALE GENOMIC DNA]</scope>
    <source>
        <strain evidence="3 5">DSM 2895</strain>
    </source>
</reference>
<organism evidence="3 5">
    <name type="scientific">Aneurinibacillus migulanus</name>
    <name type="common">Bacillus migulanus</name>
    <dbReference type="NCBI Taxonomy" id="47500"/>
    <lineage>
        <taxon>Bacteria</taxon>
        <taxon>Bacillati</taxon>
        <taxon>Bacillota</taxon>
        <taxon>Bacilli</taxon>
        <taxon>Bacillales</taxon>
        <taxon>Paenibacillaceae</taxon>
        <taxon>Aneurinibacillus group</taxon>
        <taxon>Aneurinibacillus</taxon>
    </lineage>
</organism>
<dbReference type="PATRIC" id="fig|47500.8.peg.2984"/>
<evidence type="ECO:0000313" key="4">
    <source>
        <dbReference type="EMBL" id="SDI48614.1"/>
    </source>
</evidence>
<name>A0A0D1UZE0_ANEMI</name>
<protein>
    <recommendedName>
        <fullName evidence="7">Flagellar hook-length control protein-like C-terminal domain-containing protein</fullName>
    </recommendedName>
</protein>
<accession>A0A0D1UZE0</accession>
<evidence type="ECO:0008006" key="7">
    <source>
        <dbReference type="Google" id="ProtNLM"/>
    </source>
</evidence>
<dbReference type="GeneID" id="42304201"/>
<evidence type="ECO:0000313" key="3">
    <source>
        <dbReference type="EMBL" id="KON94633.1"/>
    </source>
</evidence>
<dbReference type="STRING" id="47500.AF333_03120"/>
<sequence length="1430" mass="159476">MKVFDFLQNTNGMPTSGRNSEGRQPQAVHAVIKEKISSREAFIEIEGKKVRAVFENGVPTQSHIAVQVTAANEDAIQVRVTQQARAEANADSVGNEVENVERLIRNAGIRVNSEMRQAAQILLKGKQPVTKEIIRNLDQILQKGEGTVGQKLDVLQTMAKKNIHVTVKSFEAVFRTLHGPTLEKLMERIADELPELAGKTERSEATAAQKFHRSTKAGVVESNVRIERPEVRLVQQLATLRDAIAQAEKNRGAINKEQLQKLAQEMENTLKTAKESGGVSETVAQRVGQLTKQIQSLTQSSLAQPKLPIEQVVKVADRNELNHIMKTIVTDAKAKERKGASLPSLDLRPSGNERIAKQAAKQEGERIVRTESQASLARQLEALVKVISGREPINKEALRAFVQQIKSHPELARINPTVKEQIQKSAQQVEQIIRATPIEEKAIQPERLKPSVHASLDRAVERVVRELEGNRGNTEQVKEKAAVGERLPNRLETIAKAIATGQPVNKEALHQIVELVKRDQALVQLSEAARGQIQKVITQVGQAMQETSQTEKMISADKLTRFIDRMNLEQAVKQVSGELKAVQAKQEAVNASFIVKEKDAPAKVVIQEKQAMETKGQPLPEKLHMLAKAIASGGQLDKKLLEQFVQQIKQSPELKDISIQIRQTVQQAIASLEKTIHHLPPAQSTISGQTLVEKGNLRLLEQAVSELHSQEKGKKDVQLSSDRKPQPATVEKETVPPKENAVLKAQREVAERVIAMRAEGRVTRQQIEGLQQAVQHLVRESGGSVALQQDAQRFMEQVGKDLRMSMSYDAVGRSAEGKILVQRTTDQLVQMFKLPISEVAKGEALQRQAAGQQPSPPVVLETMAQTYDRLSGIIAAARMEMQSTSGVTSSMLLQGNERSGLSFNLEMGRMPQQILQDVQLLLEKAAETEGLSEEMVQKLTPLLSKLKEMATAQASLSMTDFDTLVEQDSTLYRQIDVDKTLANIEQLFEEEAGRLTAYANVQAANFERVSHYIPENLHQVAEEFKQTKKEIISNIERMSQFLRQEVPQATSYIKQVIEPTIEMVNRLVSKGEFALFADMEFEHTVLKISGQLHDIKSMLDKGQSEEALRSFQDVRNALEKLNWQPSYMKVERFFSKKMDEGKMQSPFEMYSQGWKSNELTGRGVQEWMRGIGLGYEREAIEWMSRRAGENREMGTSAWNGGNVHSGSGQGPSVSSGGASPEHKSSTLPSFSQSGQHSFQSQDERPQTMKSIIMDQLENGNLPPRAREVLEQTLSNVTGQQLLSKHEPGAPVQTMYFQLPVPWEEGAQNMQMHIQSRNNGEQMDWENCSLFFFLSTPKFGDTGIGVTVVERDMTLRIQNDHPQAERAFKPYIPQLKEQLQGLGYRIQGVSFGTMKESVQDKQSPSTPLIDIKEAREQAASFVTRKGVDFSI</sequence>
<evidence type="ECO:0000313" key="6">
    <source>
        <dbReference type="Proteomes" id="UP000182836"/>
    </source>
</evidence>
<dbReference type="Proteomes" id="UP000037269">
    <property type="component" value="Unassembled WGS sequence"/>
</dbReference>
<evidence type="ECO:0000256" key="1">
    <source>
        <dbReference type="SAM" id="Coils"/>
    </source>
</evidence>
<evidence type="ECO:0000256" key="2">
    <source>
        <dbReference type="SAM" id="MobiDB-lite"/>
    </source>
</evidence>
<dbReference type="EMBL" id="FNED01000004">
    <property type="protein sequence ID" value="SDI48614.1"/>
    <property type="molecule type" value="Genomic_DNA"/>
</dbReference>
<feature type="region of interest" description="Disordered" evidence="2">
    <location>
        <begin position="1191"/>
        <end position="1244"/>
    </location>
</feature>
<dbReference type="EMBL" id="LGUG01000004">
    <property type="protein sequence ID" value="KON94633.1"/>
    <property type="molecule type" value="Genomic_DNA"/>
</dbReference>
<feature type="coiled-coil region" evidence="1">
    <location>
        <begin position="230"/>
        <end position="276"/>
    </location>
</feature>
<dbReference type="RefSeq" id="WP_043067677.1">
    <property type="nucleotide sequence ID" value="NZ_BJOA01000081.1"/>
</dbReference>
<feature type="compositionally biased region" description="Low complexity" evidence="2">
    <location>
        <begin position="1229"/>
        <end position="1240"/>
    </location>
</feature>
<dbReference type="Proteomes" id="UP000182836">
    <property type="component" value="Unassembled WGS sequence"/>
</dbReference>
<dbReference type="OrthoDB" id="2351076at2"/>
<feature type="compositionally biased region" description="Basic and acidic residues" evidence="2">
    <location>
        <begin position="709"/>
        <end position="736"/>
    </location>
</feature>
<gene>
    <name evidence="3" type="ORF">AF333_03120</name>
    <name evidence="4" type="ORF">SAMN04487909_104192</name>
</gene>
<feature type="compositionally biased region" description="Low complexity" evidence="2">
    <location>
        <begin position="1210"/>
        <end position="1219"/>
    </location>
</feature>